<feature type="domain" description="Plastocyanin-like" evidence="11">
    <location>
        <begin position="432"/>
        <end position="537"/>
    </location>
</feature>
<sequence length="538" mass="57443">MTVRLSRRGALRLAGGAGLAAVLAPTLAGCAKPGNDGLNPGTLESKAKLPQPFTVPLPVLKPLAPSATDAQGVHYAMTLRQAEVEILPGYRTKIFGYEGTFPGPYLDVRAGTPMVVHQTNQLPVPIVTHLHGGLTPPSDDGFPTDLVYPKALADMVDPAKAAAMPGMGGMPSMHDPLAHATAVERDYVFPLKQRAATLWYHDHRMDFTGAQVWKGLFGLCVVRDDEEDKLPLPKGEREIPLLITDRAFDADGQLLYPVDDPTLLGKPGMKGSIKAGAQGDVILVNGAPWPFLEVAAVKYRLRLVNASNARRYELKLDGPAGGSGGGSGSGSGGGEFIQIGSDGGLLAAPVTHKSLHISPAERFDVVVDFSKYPVGSTVTLKNSAGDGGTAQVMQFKVTSQAADDSSVPAKLSSIEKLVVDGAKRRLVFALKGDQWQVNGKSFDPAKPLLKAEFGKVEEWTVTSVERHPVHLHGAHFQVVKRASGSGDYDEGWKDTVELSPGSEITLAVRFDAYRGRYVAHCHNLEHEDMAMMAAFQVV</sequence>
<dbReference type="SUPFAM" id="SSF49503">
    <property type="entry name" value="Cupredoxins"/>
    <property type="match status" value="2"/>
</dbReference>
<dbReference type="EC" id="1.16.3.4" evidence="5"/>
<evidence type="ECO:0000256" key="6">
    <source>
        <dbReference type="ARBA" id="ARBA00041027"/>
    </source>
</evidence>
<dbReference type="InterPro" id="IPR002355">
    <property type="entry name" value="Cu_oxidase_Cu_BS"/>
</dbReference>
<dbReference type="InterPro" id="IPR045087">
    <property type="entry name" value="Cu-oxidase_fam"/>
</dbReference>
<dbReference type="Gene3D" id="2.60.40.420">
    <property type="entry name" value="Cupredoxins - blue copper proteins"/>
    <property type="match status" value="3"/>
</dbReference>
<dbReference type="Proteomes" id="UP001500751">
    <property type="component" value="Unassembled WGS sequence"/>
</dbReference>
<name>A0ABN2UU21_9ACTN</name>
<dbReference type="InterPro" id="IPR011706">
    <property type="entry name" value="Cu-oxidase_C"/>
</dbReference>
<comment type="subunit">
    <text evidence="2">Monomer.</text>
</comment>
<dbReference type="InterPro" id="IPR011707">
    <property type="entry name" value="Cu-oxidase-like_N"/>
</dbReference>
<evidence type="ECO:0000256" key="2">
    <source>
        <dbReference type="ARBA" id="ARBA00011245"/>
    </source>
</evidence>
<feature type="domain" description="Plastocyanin-like" evidence="12">
    <location>
        <begin position="184"/>
        <end position="226"/>
    </location>
</feature>
<protein>
    <recommendedName>
        <fullName evidence="6">Multicopper oxidase CueO</fullName>
        <ecNumber evidence="5">1.16.3.4</ecNumber>
    </recommendedName>
    <alternativeName>
        <fullName evidence="7">Copper efflux oxidase</fullName>
    </alternativeName>
    <alternativeName>
        <fullName evidence="8">Cuprous oxidase</fullName>
    </alternativeName>
</protein>
<proteinExistence type="inferred from homology"/>
<dbReference type="Pfam" id="PF07732">
    <property type="entry name" value="Cu-oxidase_3"/>
    <property type="match status" value="2"/>
</dbReference>
<comment type="similarity">
    <text evidence="1">Belongs to the multicopper oxidase family.</text>
</comment>
<evidence type="ECO:0000256" key="3">
    <source>
        <dbReference type="ARBA" id="ARBA00022723"/>
    </source>
</evidence>
<dbReference type="PANTHER" id="PTHR48267:SF1">
    <property type="entry name" value="BILIRUBIN OXIDASE"/>
    <property type="match status" value="1"/>
</dbReference>
<evidence type="ECO:0000256" key="10">
    <source>
        <dbReference type="SAM" id="SignalP"/>
    </source>
</evidence>
<evidence type="ECO:0000256" key="1">
    <source>
        <dbReference type="ARBA" id="ARBA00010609"/>
    </source>
</evidence>
<evidence type="ECO:0000256" key="4">
    <source>
        <dbReference type="ARBA" id="ARBA00023002"/>
    </source>
</evidence>
<accession>A0ABN2UU21</accession>
<comment type="caution">
    <text evidence="13">The sequence shown here is derived from an EMBL/GenBank/DDBJ whole genome shotgun (WGS) entry which is preliminary data.</text>
</comment>
<dbReference type="RefSeq" id="WP_344668443.1">
    <property type="nucleotide sequence ID" value="NZ_BAAAQN010000035.1"/>
</dbReference>
<dbReference type="PROSITE" id="PS00080">
    <property type="entry name" value="MULTICOPPER_OXIDASE2"/>
    <property type="match status" value="1"/>
</dbReference>
<keyword evidence="10" id="KW-0732">Signal</keyword>
<dbReference type="EMBL" id="BAAAQN010000035">
    <property type="protein sequence ID" value="GAA2043738.1"/>
    <property type="molecule type" value="Genomic_DNA"/>
</dbReference>
<organism evidence="13 14">
    <name type="scientific">Catenulispora yoronensis</name>
    <dbReference type="NCBI Taxonomy" id="450799"/>
    <lineage>
        <taxon>Bacteria</taxon>
        <taxon>Bacillati</taxon>
        <taxon>Actinomycetota</taxon>
        <taxon>Actinomycetes</taxon>
        <taxon>Catenulisporales</taxon>
        <taxon>Catenulisporaceae</taxon>
        <taxon>Catenulispora</taxon>
    </lineage>
</organism>
<evidence type="ECO:0000259" key="11">
    <source>
        <dbReference type="Pfam" id="PF07731"/>
    </source>
</evidence>
<dbReference type="PROSITE" id="PS51318">
    <property type="entry name" value="TAT"/>
    <property type="match status" value="1"/>
</dbReference>
<evidence type="ECO:0000313" key="13">
    <source>
        <dbReference type="EMBL" id="GAA2043738.1"/>
    </source>
</evidence>
<feature type="chain" id="PRO_5045154775" description="Multicopper oxidase CueO" evidence="10">
    <location>
        <begin position="29"/>
        <end position="538"/>
    </location>
</feature>
<dbReference type="InterPro" id="IPR008972">
    <property type="entry name" value="Cupredoxin"/>
</dbReference>
<feature type="signal peptide" evidence="10">
    <location>
        <begin position="1"/>
        <end position="28"/>
    </location>
</feature>
<evidence type="ECO:0000256" key="5">
    <source>
        <dbReference type="ARBA" id="ARBA00038978"/>
    </source>
</evidence>
<dbReference type="PANTHER" id="PTHR48267">
    <property type="entry name" value="CUPREDOXIN SUPERFAMILY PROTEIN"/>
    <property type="match status" value="1"/>
</dbReference>
<dbReference type="InterPro" id="IPR006311">
    <property type="entry name" value="TAT_signal"/>
</dbReference>
<evidence type="ECO:0000256" key="7">
    <source>
        <dbReference type="ARBA" id="ARBA00042896"/>
    </source>
</evidence>
<keyword evidence="3" id="KW-0479">Metal-binding</keyword>
<keyword evidence="14" id="KW-1185">Reference proteome</keyword>
<comment type="catalytic activity">
    <reaction evidence="9">
        <text>4 Cu(+) + O2 + 4 H(+) = 4 Cu(2+) + 2 H2O</text>
        <dbReference type="Rhea" id="RHEA:30083"/>
        <dbReference type="ChEBI" id="CHEBI:15377"/>
        <dbReference type="ChEBI" id="CHEBI:15378"/>
        <dbReference type="ChEBI" id="CHEBI:15379"/>
        <dbReference type="ChEBI" id="CHEBI:29036"/>
        <dbReference type="ChEBI" id="CHEBI:49552"/>
        <dbReference type="EC" id="1.16.3.4"/>
    </reaction>
    <physiologicalReaction direction="left-to-right" evidence="9">
        <dbReference type="Rhea" id="RHEA:30084"/>
    </physiologicalReaction>
</comment>
<feature type="domain" description="Plastocyanin-like" evidence="12">
    <location>
        <begin position="81"/>
        <end position="143"/>
    </location>
</feature>
<keyword evidence="4" id="KW-0560">Oxidoreductase</keyword>
<evidence type="ECO:0000259" key="12">
    <source>
        <dbReference type="Pfam" id="PF07732"/>
    </source>
</evidence>
<evidence type="ECO:0000313" key="14">
    <source>
        <dbReference type="Proteomes" id="UP001500751"/>
    </source>
</evidence>
<reference evidence="13 14" key="1">
    <citation type="journal article" date="2019" name="Int. J. Syst. Evol. Microbiol.">
        <title>The Global Catalogue of Microorganisms (GCM) 10K type strain sequencing project: providing services to taxonomists for standard genome sequencing and annotation.</title>
        <authorList>
            <consortium name="The Broad Institute Genomics Platform"/>
            <consortium name="The Broad Institute Genome Sequencing Center for Infectious Disease"/>
            <person name="Wu L."/>
            <person name="Ma J."/>
        </authorList>
    </citation>
    <scope>NUCLEOTIDE SEQUENCE [LARGE SCALE GENOMIC DNA]</scope>
    <source>
        <strain evidence="13 14">JCM 16014</strain>
    </source>
</reference>
<dbReference type="PROSITE" id="PS51257">
    <property type="entry name" value="PROKAR_LIPOPROTEIN"/>
    <property type="match status" value="1"/>
</dbReference>
<dbReference type="Pfam" id="PF07731">
    <property type="entry name" value="Cu-oxidase_2"/>
    <property type="match status" value="1"/>
</dbReference>
<evidence type="ECO:0000256" key="8">
    <source>
        <dbReference type="ARBA" id="ARBA00043090"/>
    </source>
</evidence>
<evidence type="ECO:0000256" key="9">
    <source>
        <dbReference type="ARBA" id="ARBA00048092"/>
    </source>
</evidence>
<gene>
    <name evidence="13" type="ORF">GCM10009839_53870</name>
</gene>